<protein>
    <submittedName>
        <fullName evidence="3">Uncharacterized protein</fullName>
    </submittedName>
</protein>
<feature type="region of interest" description="Disordered" evidence="1">
    <location>
        <begin position="74"/>
        <end position="156"/>
    </location>
</feature>
<keyword evidence="2" id="KW-1133">Transmembrane helix</keyword>
<dbReference type="Proteomes" id="UP001152024">
    <property type="component" value="Unassembled WGS sequence"/>
</dbReference>
<keyword evidence="4" id="KW-1185">Reference proteome</keyword>
<evidence type="ECO:0000256" key="1">
    <source>
        <dbReference type="SAM" id="MobiDB-lite"/>
    </source>
</evidence>
<proteinExistence type="predicted"/>
<evidence type="ECO:0000313" key="4">
    <source>
        <dbReference type="Proteomes" id="UP001152024"/>
    </source>
</evidence>
<dbReference type="EMBL" id="JAOQBH010000018">
    <property type="protein sequence ID" value="KAJ4123095.1"/>
    <property type="molecule type" value="Genomic_DNA"/>
</dbReference>
<evidence type="ECO:0000256" key="2">
    <source>
        <dbReference type="SAM" id="Phobius"/>
    </source>
</evidence>
<gene>
    <name evidence="3" type="ORF">NW768_010089</name>
</gene>
<reference evidence="3" key="1">
    <citation type="submission" date="2022-09" db="EMBL/GenBank/DDBJ databases">
        <title>Fusarium specimens isolated from Avocado Roots.</title>
        <authorList>
            <person name="Stajich J."/>
            <person name="Roper C."/>
            <person name="Heimlech-Rivalta G."/>
        </authorList>
    </citation>
    <scope>NUCLEOTIDE SEQUENCE</scope>
    <source>
        <strain evidence="3">CF00095</strain>
    </source>
</reference>
<feature type="transmembrane region" description="Helical" evidence="2">
    <location>
        <begin position="25"/>
        <end position="45"/>
    </location>
</feature>
<sequence>MPFSITDLTRKDEKAEKIPTKDKGLGAFTSLGGYASIICFPITIWRSCRNNKKTIEGLREARELEEERLQAEIWEEERNRAELRAKSDANRDGPGPQGPPREKKVPEVEPLDPKLERDPENPRVCDDNCGNAMRSHCPIHDRKHSSRPTSPGLLAI</sequence>
<name>A0ABQ8R2D0_FUSEQ</name>
<keyword evidence="2" id="KW-0472">Membrane</keyword>
<keyword evidence="2" id="KW-0812">Transmembrane</keyword>
<feature type="compositionally biased region" description="Basic and acidic residues" evidence="1">
    <location>
        <begin position="74"/>
        <end position="91"/>
    </location>
</feature>
<feature type="compositionally biased region" description="Basic and acidic residues" evidence="1">
    <location>
        <begin position="100"/>
        <end position="126"/>
    </location>
</feature>
<accession>A0ABQ8R2D0</accession>
<comment type="caution">
    <text evidence="3">The sequence shown here is derived from an EMBL/GenBank/DDBJ whole genome shotgun (WGS) entry which is preliminary data.</text>
</comment>
<evidence type="ECO:0000313" key="3">
    <source>
        <dbReference type="EMBL" id="KAJ4123095.1"/>
    </source>
</evidence>
<organism evidence="3 4">
    <name type="scientific">Fusarium equiseti</name>
    <name type="common">Fusarium scirpi</name>
    <dbReference type="NCBI Taxonomy" id="61235"/>
    <lineage>
        <taxon>Eukaryota</taxon>
        <taxon>Fungi</taxon>
        <taxon>Dikarya</taxon>
        <taxon>Ascomycota</taxon>
        <taxon>Pezizomycotina</taxon>
        <taxon>Sordariomycetes</taxon>
        <taxon>Hypocreomycetidae</taxon>
        <taxon>Hypocreales</taxon>
        <taxon>Nectriaceae</taxon>
        <taxon>Fusarium</taxon>
        <taxon>Fusarium incarnatum-equiseti species complex</taxon>
    </lineage>
</organism>